<dbReference type="RefSeq" id="WP_045035497.1">
    <property type="nucleotide sequence ID" value="NZ_JZSR01000001.1"/>
</dbReference>
<protein>
    <submittedName>
        <fullName evidence="2">GNAT family N-acetyltransferase</fullName>
    </submittedName>
</protein>
<dbReference type="SUPFAM" id="SSF55729">
    <property type="entry name" value="Acyl-CoA N-acyltransferases (Nat)"/>
    <property type="match status" value="1"/>
</dbReference>
<dbReference type="AlphaFoldDB" id="A0A2T3MKS2"/>
<dbReference type="CDD" id="cd04301">
    <property type="entry name" value="NAT_SF"/>
    <property type="match status" value="1"/>
</dbReference>
<dbReference type="PROSITE" id="PS51186">
    <property type="entry name" value="GNAT"/>
    <property type="match status" value="1"/>
</dbReference>
<proteinExistence type="predicted"/>
<dbReference type="GO" id="GO:0016747">
    <property type="term" value="F:acyltransferase activity, transferring groups other than amino-acyl groups"/>
    <property type="evidence" value="ECO:0007669"/>
    <property type="project" value="InterPro"/>
</dbReference>
<dbReference type="InterPro" id="IPR016181">
    <property type="entry name" value="Acyl_CoA_acyltransferase"/>
</dbReference>
<comment type="caution">
    <text evidence="2">The sequence shown here is derived from an EMBL/GenBank/DDBJ whole genome shotgun (WGS) entry which is preliminary data.</text>
</comment>
<dbReference type="EMBL" id="PYOP01000001">
    <property type="protein sequence ID" value="PSW99770.1"/>
    <property type="molecule type" value="Genomic_DNA"/>
</dbReference>
<accession>A0A2T3MKS2</accession>
<dbReference type="GeneID" id="93547344"/>
<sequence>MKISPITSSHWQQIERIQHLAYDDDLPESITVLKSKVAISPQTCFVCIDEQQIVGYLISHPYHRGSTPKLHQISTAIDSAHLHLHDLAITPTAQGQGLPKLLLNHLFTILSTMDYQSVSLISVQDSMKFWQKYNFVIDKNLTPPTNYGDNAVCMYRAI</sequence>
<gene>
    <name evidence="2" type="ORF">C9I88_10220</name>
    <name evidence="3" type="ORF">C9J52_00790</name>
</gene>
<dbReference type="Gene3D" id="3.40.630.30">
    <property type="match status" value="1"/>
</dbReference>
<keyword evidence="2" id="KW-0808">Transferase</keyword>
<evidence type="ECO:0000313" key="2">
    <source>
        <dbReference type="EMBL" id="PSV96864.1"/>
    </source>
</evidence>
<organism evidence="2 5">
    <name type="scientific">Photobacterium iliopiscarium</name>
    <dbReference type="NCBI Taxonomy" id="56192"/>
    <lineage>
        <taxon>Bacteria</taxon>
        <taxon>Pseudomonadati</taxon>
        <taxon>Pseudomonadota</taxon>
        <taxon>Gammaproteobacteria</taxon>
        <taxon>Vibrionales</taxon>
        <taxon>Vibrionaceae</taxon>
        <taxon>Photobacterium</taxon>
    </lineage>
</organism>
<evidence type="ECO:0000313" key="4">
    <source>
        <dbReference type="Proteomes" id="UP000241190"/>
    </source>
</evidence>
<evidence type="ECO:0000313" key="3">
    <source>
        <dbReference type="EMBL" id="PSW99770.1"/>
    </source>
</evidence>
<name>A0A2T3MKS2_9GAMM</name>
<reference evidence="2 5" key="1">
    <citation type="submission" date="2018-01" db="EMBL/GenBank/DDBJ databases">
        <title>Whole genome sequencing of Histamine producing bacteria.</title>
        <authorList>
            <person name="Butler K."/>
        </authorList>
    </citation>
    <scope>NUCLEOTIDE SEQUENCE [LARGE SCALE GENOMIC DNA]</scope>
    <source>
        <strain evidence="3 4">ATCC 51761</strain>
        <strain evidence="2 5">NCIMB 13481</strain>
    </source>
</reference>
<evidence type="ECO:0000259" key="1">
    <source>
        <dbReference type="PROSITE" id="PS51186"/>
    </source>
</evidence>
<dbReference type="Pfam" id="PF00583">
    <property type="entry name" value="Acetyltransf_1"/>
    <property type="match status" value="1"/>
</dbReference>
<keyword evidence="4" id="KW-1185">Reference proteome</keyword>
<dbReference type="OrthoDB" id="359414at2"/>
<evidence type="ECO:0000313" key="5">
    <source>
        <dbReference type="Proteomes" id="UP000241954"/>
    </source>
</evidence>
<dbReference type="Proteomes" id="UP000241190">
    <property type="component" value="Unassembled WGS sequence"/>
</dbReference>
<feature type="domain" description="N-acetyltransferase" evidence="1">
    <location>
        <begin position="1"/>
        <end position="158"/>
    </location>
</feature>
<dbReference type="Proteomes" id="UP000241954">
    <property type="component" value="Unassembled WGS sequence"/>
</dbReference>
<dbReference type="InterPro" id="IPR000182">
    <property type="entry name" value="GNAT_dom"/>
</dbReference>
<dbReference type="EMBL" id="PYLW01000009">
    <property type="protein sequence ID" value="PSV96864.1"/>
    <property type="molecule type" value="Genomic_DNA"/>
</dbReference>